<dbReference type="RefSeq" id="WP_159441308.1">
    <property type="nucleotide sequence ID" value="NZ_FRFE01000015.1"/>
</dbReference>
<dbReference type="EMBL" id="FRFE01000015">
    <property type="protein sequence ID" value="SHO49783.1"/>
    <property type="molecule type" value="Genomic_DNA"/>
</dbReference>
<dbReference type="InterPro" id="IPR000182">
    <property type="entry name" value="GNAT_dom"/>
</dbReference>
<dbReference type="OrthoDB" id="9805924at2"/>
<dbReference type="InterPro" id="IPR016181">
    <property type="entry name" value="Acyl_CoA_acyltransferase"/>
</dbReference>
<dbReference type="CDD" id="cd04301">
    <property type="entry name" value="NAT_SF"/>
    <property type="match status" value="1"/>
</dbReference>
<dbReference type="PANTHER" id="PTHR43877:SF2">
    <property type="entry name" value="AMINOALKYLPHOSPHONATE N-ACETYLTRANSFERASE-RELATED"/>
    <property type="match status" value="1"/>
</dbReference>
<reference evidence="4 5" key="1">
    <citation type="submission" date="2016-12" db="EMBL/GenBank/DDBJ databases">
        <authorList>
            <person name="Song W.-J."/>
            <person name="Kurnit D.M."/>
        </authorList>
    </citation>
    <scope>NUCLEOTIDE SEQUENCE [LARGE SCALE GENOMIC DNA]</scope>
    <source>
        <strain evidence="4 5">DSM 18488</strain>
    </source>
</reference>
<keyword evidence="2" id="KW-0012">Acyltransferase</keyword>
<protein>
    <submittedName>
        <fullName evidence="4">Acetyltransferase (GNAT) domain-containing protein</fullName>
    </submittedName>
</protein>
<dbReference type="AlphaFoldDB" id="A0A1M7YAZ1"/>
<dbReference type="InterPro" id="IPR050832">
    <property type="entry name" value="Bact_Acetyltransf"/>
</dbReference>
<evidence type="ECO:0000256" key="1">
    <source>
        <dbReference type="ARBA" id="ARBA00022679"/>
    </source>
</evidence>
<evidence type="ECO:0000313" key="5">
    <source>
        <dbReference type="Proteomes" id="UP000184603"/>
    </source>
</evidence>
<dbReference type="Proteomes" id="UP000184603">
    <property type="component" value="Unassembled WGS sequence"/>
</dbReference>
<feature type="domain" description="N-acetyltransferase" evidence="3">
    <location>
        <begin position="5"/>
        <end position="162"/>
    </location>
</feature>
<accession>A0A1M7YAZ1</accession>
<gene>
    <name evidence="4" type="ORF">SAMN02745220_03088</name>
</gene>
<evidence type="ECO:0000313" key="4">
    <source>
        <dbReference type="EMBL" id="SHO49783.1"/>
    </source>
</evidence>
<dbReference type="STRING" id="1121416.SAMN02745220_03088"/>
<dbReference type="PANTHER" id="PTHR43877">
    <property type="entry name" value="AMINOALKYLPHOSPHONATE N-ACETYLTRANSFERASE-RELATED-RELATED"/>
    <property type="match status" value="1"/>
</dbReference>
<dbReference type="PROSITE" id="PS51186">
    <property type="entry name" value="GNAT"/>
    <property type="match status" value="1"/>
</dbReference>
<keyword evidence="1 4" id="KW-0808">Transferase</keyword>
<keyword evidence="5" id="KW-1185">Reference proteome</keyword>
<evidence type="ECO:0000259" key="3">
    <source>
        <dbReference type="PROSITE" id="PS51186"/>
    </source>
</evidence>
<dbReference type="Gene3D" id="3.40.630.30">
    <property type="match status" value="1"/>
</dbReference>
<sequence>MESSVVIRRANPAEHELLTIISFRSKSYWSYPDNYFQVWQKELTITADYIEQNEVFVCEMKQTAIAYYSLVQLAQDLLYSGARLEAGLWLDHMFVLPEFIGQGVGRLLFRHCKNRLSERGVISLNILADPNALGFYQKMGCEKHGLFPSSIPGRTTPRLTYRPSCDSHY</sequence>
<organism evidence="4 5">
    <name type="scientific">Desulfopila aestuarii DSM 18488</name>
    <dbReference type="NCBI Taxonomy" id="1121416"/>
    <lineage>
        <taxon>Bacteria</taxon>
        <taxon>Pseudomonadati</taxon>
        <taxon>Thermodesulfobacteriota</taxon>
        <taxon>Desulfobulbia</taxon>
        <taxon>Desulfobulbales</taxon>
        <taxon>Desulfocapsaceae</taxon>
        <taxon>Desulfopila</taxon>
    </lineage>
</organism>
<name>A0A1M7YAZ1_9BACT</name>
<dbReference type="Pfam" id="PF13673">
    <property type="entry name" value="Acetyltransf_10"/>
    <property type="match status" value="1"/>
</dbReference>
<dbReference type="SUPFAM" id="SSF55729">
    <property type="entry name" value="Acyl-CoA N-acyltransferases (Nat)"/>
    <property type="match status" value="1"/>
</dbReference>
<dbReference type="GO" id="GO:0016747">
    <property type="term" value="F:acyltransferase activity, transferring groups other than amino-acyl groups"/>
    <property type="evidence" value="ECO:0007669"/>
    <property type="project" value="InterPro"/>
</dbReference>
<evidence type="ECO:0000256" key="2">
    <source>
        <dbReference type="ARBA" id="ARBA00023315"/>
    </source>
</evidence>
<proteinExistence type="predicted"/>